<keyword evidence="5" id="KW-1133">Transmembrane helix</keyword>
<feature type="region of interest" description="Disordered" evidence="4">
    <location>
        <begin position="1"/>
        <end position="20"/>
    </location>
</feature>
<dbReference type="InterPro" id="IPR001810">
    <property type="entry name" value="F-box_dom"/>
</dbReference>
<dbReference type="Pfam" id="PF00646">
    <property type="entry name" value="F-box"/>
    <property type="match status" value="1"/>
</dbReference>
<dbReference type="SMART" id="SM00320">
    <property type="entry name" value="WD40"/>
    <property type="match status" value="6"/>
</dbReference>
<dbReference type="InterPro" id="IPR036047">
    <property type="entry name" value="F-box-like_dom_sf"/>
</dbReference>
<evidence type="ECO:0000313" key="7">
    <source>
        <dbReference type="EMBL" id="CDP16349.1"/>
    </source>
</evidence>
<reference evidence="8" key="1">
    <citation type="journal article" date="2014" name="Science">
        <title>The coffee genome provides insight into the convergent evolution of caffeine biosynthesis.</title>
        <authorList>
            <person name="Denoeud F."/>
            <person name="Carretero-Paulet L."/>
            <person name="Dereeper A."/>
            <person name="Droc G."/>
            <person name="Guyot R."/>
            <person name="Pietrella M."/>
            <person name="Zheng C."/>
            <person name="Alberti A."/>
            <person name="Anthony F."/>
            <person name="Aprea G."/>
            <person name="Aury J.M."/>
            <person name="Bento P."/>
            <person name="Bernard M."/>
            <person name="Bocs S."/>
            <person name="Campa C."/>
            <person name="Cenci A."/>
            <person name="Combes M.C."/>
            <person name="Crouzillat D."/>
            <person name="Da Silva C."/>
            <person name="Daddiego L."/>
            <person name="De Bellis F."/>
            <person name="Dussert S."/>
            <person name="Garsmeur O."/>
            <person name="Gayraud T."/>
            <person name="Guignon V."/>
            <person name="Jahn K."/>
            <person name="Jamilloux V."/>
            <person name="Joet T."/>
            <person name="Labadie K."/>
            <person name="Lan T."/>
            <person name="Leclercq J."/>
            <person name="Lepelley M."/>
            <person name="Leroy T."/>
            <person name="Li L.T."/>
            <person name="Librado P."/>
            <person name="Lopez L."/>
            <person name="Munoz A."/>
            <person name="Noel B."/>
            <person name="Pallavicini A."/>
            <person name="Perrotta G."/>
            <person name="Poncet V."/>
            <person name="Pot D."/>
            <person name="Priyono X."/>
            <person name="Rigoreau M."/>
            <person name="Rouard M."/>
            <person name="Rozas J."/>
            <person name="Tranchant-Dubreuil C."/>
            <person name="VanBuren R."/>
            <person name="Zhang Q."/>
            <person name="Andrade A.C."/>
            <person name="Argout X."/>
            <person name="Bertrand B."/>
            <person name="de Kochko A."/>
            <person name="Graziosi G."/>
            <person name="Henry R.J."/>
            <person name="Jayarama X."/>
            <person name="Ming R."/>
            <person name="Nagai C."/>
            <person name="Rounsley S."/>
            <person name="Sankoff D."/>
            <person name="Giuliano G."/>
            <person name="Albert V.A."/>
            <person name="Wincker P."/>
            <person name="Lashermes P."/>
        </authorList>
    </citation>
    <scope>NUCLEOTIDE SEQUENCE [LARGE SCALE GENOMIC DNA]</scope>
    <source>
        <strain evidence="8">cv. DH200-94</strain>
    </source>
</reference>
<dbReference type="PROSITE" id="PS50181">
    <property type="entry name" value="FBOX"/>
    <property type="match status" value="1"/>
</dbReference>
<feature type="transmembrane region" description="Helical" evidence="5">
    <location>
        <begin position="216"/>
        <end position="236"/>
    </location>
</feature>
<keyword evidence="5" id="KW-0472">Membrane</keyword>
<keyword evidence="2" id="KW-0677">Repeat</keyword>
<dbReference type="PANTHER" id="PTHR44436">
    <property type="entry name" value="F-BOX/WD REPEAT-CONTAINING PROTEIN 2"/>
    <property type="match status" value="1"/>
</dbReference>
<accession>A0A068V790</accession>
<organism evidence="7 8">
    <name type="scientific">Coffea canephora</name>
    <name type="common">Robusta coffee</name>
    <dbReference type="NCBI Taxonomy" id="49390"/>
    <lineage>
        <taxon>Eukaryota</taxon>
        <taxon>Viridiplantae</taxon>
        <taxon>Streptophyta</taxon>
        <taxon>Embryophyta</taxon>
        <taxon>Tracheophyta</taxon>
        <taxon>Spermatophyta</taxon>
        <taxon>Magnoliopsida</taxon>
        <taxon>eudicotyledons</taxon>
        <taxon>Gunneridae</taxon>
        <taxon>Pentapetalae</taxon>
        <taxon>asterids</taxon>
        <taxon>lamiids</taxon>
        <taxon>Gentianales</taxon>
        <taxon>Rubiaceae</taxon>
        <taxon>Ixoroideae</taxon>
        <taxon>Gardenieae complex</taxon>
        <taxon>Bertiereae - Coffeeae clade</taxon>
        <taxon>Coffeeae</taxon>
        <taxon>Coffea</taxon>
    </lineage>
</organism>
<dbReference type="Gene3D" id="1.20.1280.50">
    <property type="match status" value="1"/>
</dbReference>
<gene>
    <name evidence="7" type="ORF">GSCOC_T00018176001</name>
</gene>
<dbReference type="SMART" id="SM00256">
    <property type="entry name" value="FBOX"/>
    <property type="match status" value="1"/>
</dbReference>
<dbReference type="STRING" id="49390.A0A068V790"/>
<dbReference type="PROSITE" id="PS50082">
    <property type="entry name" value="WD_REPEATS_2"/>
    <property type="match status" value="1"/>
</dbReference>
<dbReference type="Gene3D" id="2.130.10.10">
    <property type="entry name" value="YVTN repeat-like/Quinoprotein amine dehydrogenase"/>
    <property type="match status" value="1"/>
</dbReference>
<dbReference type="InterPro" id="IPR015943">
    <property type="entry name" value="WD40/YVTN_repeat-like_dom_sf"/>
</dbReference>
<dbReference type="Proteomes" id="UP000295252">
    <property type="component" value="Chromosome IV"/>
</dbReference>
<feature type="transmembrane region" description="Helical" evidence="5">
    <location>
        <begin position="177"/>
        <end position="196"/>
    </location>
</feature>
<dbReference type="InterPro" id="IPR036322">
    <property type="entry name" value="WD40_repeat_dom_sf"/>
</dbReference>
<dbReference type="InParanoid" id="A0A068V790"/>
<dbReference type="SUPFAM" id="SSF50978">
    <property type="entry name" value="WD40 repeat-like"/>
    <property type="match status" value="1"/>
</dbReference>
<evidence type="ECO:0000259" key="6">
    <source>
        <dbReference type="PROSITE" id="PS50181"/>
    </source>
</evidence>
<dbReference type="OrthoDB" id="538223at2759"/>
<name>A0A068V790_COFCA</name>
<dbReference type="EMBL" id="HG739206">
    <property type="protein sequence ID" value="CDP16349.1"/>
    <property type="molecule type" value="Genomic_DNA"/>
</dbReference>
<dbReference type="Gramene" id="CDP16349">
    <property type="protein sequence ID" value="CDP16349"/>
    <property type="gene ID" value="GSCOC_T00018176001"/>
</dbReference>
<protein>
    <recommendedName>
        <fullName evidence="6">F-box domain-containing protein</fullName>
    </recommendedName>
</protein>
<evidence type="ECO:0000313" key="8">
    <source>
        <dbReference type="Proteomes" id="UP000295252"/>
    </source>
</evidence>
<feature type="transmembrane region" description="Helical" evidence="5">
    <location>
        <begin position="256"/>
        <end position="278"/>
    </location>
</feature>
<feature type="repeat" description="WD" evidence="3">
    <location>
        <begin position="380"/>
        <end position="414"/>
    </location>
</feature>
<dbReference type="FunCoup" id="A0A068V790">
    <property type="interactions" value="1630"/>
</dbReference>
<keyword evidence="1 3" id="KW-0853">WD repeat</keyword>
<dbReference type="PhylomeDB" id="A0A068V790"/>
<proteinExistence type="predicted"/>
<dbReference type="Pfam" id="PF00400">
    <property type="entry name" value="WD40"/>
    <property type="match status" value="2"/>
</dbReference>
<dbReference type="SUPFAM" id="SSF81383">
    <property type="entry name" value="F-box domain"/>
    <property type="match status" value="1"/>
</dbReference>
<feature type="domain" description="F-box" evidence="6">
    <location>
        <begin position="21"/>
        <end position="71"/>
    </location>
</feature>
<dbReference type="InterPro" id="IPR001680">
    <property type="entry name" value="WD40_rpt"/>
</dbReference>
<dbReference type="AlphaFoldDB" id="A0A068V790"/>
<evidence type="ECO:0000256" key="1">
    <source>
        <dbReference type="ARBA" id="ARBA00022574"/>
    </source>
</evidence>
<keyword evidence="5" id="KW-0812">Transmembrane</keyword>
<keyword evidence="8" id="KW-1185">Reference proteome</keyword>
<dbReference type="OMA" id="VIYSMHH"/>
<sequence length="530" mass="59510">MELSSSGLRPPPQPAAKKKQKTTIHALSHDILCMIFTFLDLVQLIRCSAVCKSWSTVINKLKLLQIQYHKQQDADAFSLPAASIQLGRSLNIHMEQIAIEQHRFAFHKGPANVFQWKGHSVGVNKCRMKTGLFLTGVGDKMMRLWSAESYNFLDEYSLPDKAPLIDFDFDENKKTEMYIVVYVALEGGRIWILMVCRYRFLMSHQFTNMEDFMARIDLPLFVLLSVGCGGFCWLSANIHSQSSHNLGQCSSAANFWLLALLIPLHIEVVGLVGTRMCIWTRTGTRNIFSSRDGMFTKGLCMSYVDPEAVVGCEDGKACVFDMYSRKCSQIIKMHPGPITCLSFNDDQLLISGSSLGSISMSDISSDQQVTTLKPLSSAGIKTLCFNPRSNLLFAGSTDGHASCWDIRTLRRLWETRVSPNVLYSINHLRNDTSTLVIGGIDGIIRILDQDTGQVLSRCIVDDATGVSSRSKDRHHQIIETKKVRRLSEDVQVDRLPIAPRPPITCLAVGMQKVVTMNNDKCIRVWKFRTD</sequence>
<evidence type="ECO:0000256" key="3">
    <source>
        <dbReference type="PROSITE-ProRule" id="PRU00221"/>
    </source>
</evidence>
<dbReference type="InterPro" id="IPR042627">
    <property type="entry name" value="FBXW2"/>
</dbReference>
<evidence type="ECO:0000256" key="4">
    <source>
        <dbReference type="SAM" id="MobiDB-lite"/>
    </source>
</evidence>
<dbReference type="PANTHER" id="PTHR44436:SF1">
    <property type="entry name" value="F-BOX_WD REPEAT-CONTAINING PROTEIN 2"/>
    <property type="match status" value="1"/>
</dbReference>
<evidence type="ECO:0000256" key="5">
    <source>
        <dbReference type="SAM" id="Phobius"/>
    </source>
</evidence>
<evidence type="ECO:0000256" key="2">
    <source>
        <dbReference type="ARBA" id="ARBA00022737"/>
    </source>
</evidence>